<accession>A0ABR1JLL7</accession>
<gene>
    <name evidence="2" type="ORF">VKT23_007759</name>
</gene>
<reference evidence="2 3" key="1">
    <citation type="submission" date="2024-01" db="EMBL/GenBank/DDBJ databases">
        <title>A draft genome for the cacao thread blight pathogen Marasmiellus scandens.</title>
        <authorList>
            <person name="Baruah I.K."/>
            <person name="Leung J."/>
            <person name="Bukari Y."/>
            <person name="Amoako-Attah I."/>
            <person name="Meinhardt L.W."/>
            <person name="Bailey B.A."/>
            <person name="Cohen S.P."/>
        </authorList>
    </citation>
    <scope>NUCLEOTIDE SEQUENCE [LARGE SCALE GENOMIC DNA]</scope>
    <source>
        <strain evidence="2 3">GH-19</strain>
    </source>
</reference>
<feature type="signal peptide" evidence="1">
    <location>
        <begin position="1"/>
        <end position="20"/>
    </location>
</feature>
<evidence type="ECO:0000313" key="2">
    <source>
        <dbReference type="EMBL" id="KAK7462157.1"/>
    </source>
</evidence>
<sequence length="128" mass="13462">MIFKLFNTFIALAAIAVASAMPYKRQDQGDLASCVFVLTPDAPVAGNLERELNFVIGDSLAIAAGNGIFIDNVGVIITDVEDNNFTAQDDLSVDGKTAAETAAILTGFTGETKPGMLANWLFDSVNCA</sequence>
<organism evidence="2 3">
    <name type="scientific">Marasmiellus scandens</name>
    <dbReference type="NCBI Taxonomy" id="2682957"/>
    <lineage>
        <taxon>Eukaryota</taxon>
        <taxon>Fungi</taxon>
        <taxon>Dikarya</taxon>
        <taxon>Basidiomycota</taxon>
        <taxon>Agaricomycotina</taxon>
        <taxon>Agaricomycetes</taxon>
        <taxon>Agaricomycetidae</taxon>
        <taxon>Agaricales</taxon>
        <taxon>Marasmiineae</taxon>
        <taxon>Omphalotaceae</taxon>
        <taxon>Marasmiellus</taxon>
    </lineage>
</organism>
<protein>
    <submittedName>
        <fullName evidence="2">Uncharacterized protein</fullName>
    </submittedName>
</protein>
<keyword evidence="3" id="KW-1185">Reference proteome</keyword>
<keyword evidence="1" id="KW-0732">Signal</keyword>
<name>A0ABR1JLL7_9AGAR</name>
<proteinExistence type="predicted"/>
<evidence type="ECO:0000256" key="1">
    <source>
        <dbReference type="SAM" id="SignalP"/>
    </source>
</evidence>
<feature type="chain" id="PRO_5047010697" evidence="1">
    <location>
        <begin position="21"/>
        <end position="128"/>
    </location>
</feature>
<evidence type="ECO:0000313" key="3">
    <source>
        <dbReference type="Proteomes" id="UP001498398"/>
    </source>
</evidence>
<dbReference type="EMBL" id="JBANRG010000011">
    <property type="protein sequence ID" value="KAK7462157.1"/>
    <property type="molecule type" value="Genomic_DNA"/>
</dbReference>
<dbReference type="Proteomes" id="UP001498398">
    <property type="component" value="Unassembled WGS sequence"/>
</dbReference>
<comment type="caution">
    <text evidence="2">The sequence shown here is derived from an EMBL/GenBank/DDBJ whole genome shotgun (WGS) entry which is preliminary data.</text>
</comment>